<evidence type="ECO:0000256" key="3">
    <source>
        <dbReference type="ARBA" id="ARBA00022606"/>
    </source>
</evidence>
<evidence type="ECO:0000313" key="15">
    <source>
        <dbReference type="EMBL" id="AFP03346.1"/>
    </source>
</evidence>
<keyword evidence="10" id="KW-1015">Disulfide bond</keyword>
<dbReference type="PRINTS" id="PR00237">
    <property type="entry name" value="GPCRRHODOPSN"/>
</dbReference>
<reference evidence="15" key="1">
    <citation type="journal article" date="2014" name="Nature">
        <title>Elephant shark genome provides unique insights into gnathostome evolution.</title>
        <authorList>
            <consortium name="International Elephant Shark Genome Sequencing Consortium"/>
            <person name="Venkatesh B."/>
            <person name="Lee A.P."/>
            <person name="Ravi V."/>
            <person name="Maurya A.K."/>
            <person name="Lian M.M."/>
            <person name="Swann J.B."/>
            <person name="Ohta Y."/>
            <person name="Flajnik M.F."/>
            <person name="Sutoh Y."/>
            <person name="Kasahara M."/>
            <person name="Hoon S."/>
            <person name="Gangu V."/>
            <person name="Roy S.W."/>
            <person name="Irimia M."/>
            <person name="Korzh V."/>
            <person name="Kondrychyn I."/>
            <person name="Lim Z.W."/>
            <person name="Tay B.H."/>
            <person name="Tohari S."/>
            <person name="Kong K.W."/>
            <person name="Ho S."/>
            <person name="Lorente-Galdos B."/>
            <person name="Quilez J."/>
            <person name="Marques-Bonet T."/>
            <person name="Raney B.J."/>
            <person name="Ingham P.W."/>
            <person name="Tay A."/>
            <person name="Hillier L.W."/>
            <person name="Minx P."/>
            <person name="Boehm T."/>
            <person name="Wilson R.K."/>
            <person name="Brenner S."/>
            <person name="Warren W.C."/>
        </authorList>
    </citation>
    <scope>NUCLEOTIDE SEQUENCE</scope>
    <source>
        <tissue evidence="15">Testis</tissue>
    </source>
</reference>
<keyword evidence="11 13" id="KW-0675">Receptor</keyword>
<keyword evidence="9 13" id="KW-0472">Membrane</keyword>
<dbReference type="PROSITE" id="PS00237">
    <property type="entry name" value="G_PROTEIN_RECEP_F1_1"/>
    <property type="match status" value="1"/>
</dbReference>
<organism evidence="15">
    <name type="scientific">Callorhinchus milii</name>
    <name type="common">Ghost shark</name>
    <dbReference type="NCBI Taxonomy" id="7868"/>
    <lineage>
        <taxon>Eukaryota</taxon>
        <taxon>Metazoa</taxon>
        <taxon>Chordata</taxon>
        <taxon>Craniata</taxon>
        <taxon>Vertebrata</taxon>
        <taxon>Chondrichthyes</taxon>
        <taxon>Holocephali</taxon>
        <taxon>Chimaeriformes</taxon>
        <taxon>Callorhinchidae</taxon>
        <taxon>Callorhinchus</taxon>
    </lineage>
</organism>
<name>V9KWA1_CALMI</name>
<feature type="transmembrane region" description="Helical" evidence="13">
    <location>
        <begin position="135"/>
        <end position="154"/>
    </location>
</feature>
<proteinExistence type="evidence at transcript level"/>
<keyword evidence="5 13" id="KW-0681">Retinal protein</keyword>
<keyword evidence="8 13" id="KW-0297">G-protein coupled receptor</keyword>
<feature type="transmembrane region" description="Helical" evidence="13">
    <location>
        <begin position="96"/>
        <end position="114"/>
    </location>
</feature>
<feature type="transmembrane region" description="Helical" evidence="13">
    <location>
        <begin position="227"/>
        <end position="255"/>
    </location>
</feature>
<dbReference type="GO" id="GO:0004930">
    <property type="term" value="F:G protein-coupled receptor activity"/>
    <property type="evidence" value="ECO:0007669"/>
    <property type="project" value="UniProtKB-KW"/>
</dbReference>
<evidence type="ECO:0000256" key="13">
    <source>
        <dbReference type="RuleBase" id="RU004951"/>
    </source>
</evidence>
<sequence length="320" mass="34414">GPGLGGGGGVPGWGPSVRAPLSLVMAVISLSSIVLNSLAIAVVLRFQVLQQPLNYALLSLASADLGTAATGGVLSTVCTALGSFVLGRHSCVAEGFFMSFFGISALMSISMLAVERYVVICKPLGSLTVQKEHGVMGVMVIWAWSLLWSLPPLLGWGRYSLEGINASCGPDWADPSPTGRAYTASLFVFCFIFPLATIAFCYGNVLKAIRKVSKLGFALGNKVENRVVMMILLVIIAFLIAWTPYALCGIIVVIYPRIKINPLAATVPIYMAKSSGVYNPLIYFIMNKQFRVYLLKLFCFSKSSSTKLQPIAINLLERKT</sequence>
<dbReference type="InterPro" id="IPR000276">
    <property type="entry name" value="GPCR_Rhodpsn"/>
</dbReference>
<evidence type="ECO:0000256" key="4">
    <source>
        <dbReference type="ARBA" id="ARBA00022692"/>
    </source>
</evidence>
<evidence type="ECO:0000256" key="6">
    <source>
        <dbReference type="ARBA" id="ARBA00022989"/>
    </source>
</evidence>
<evidence type="ECO:0000256" key="5">
    <source>
        <dbReference type="ARBA" id="ARBA00022925"/>
    </source>
</evidence>
<protein>
    <submittedName>
        <fullName evidence="15">Parapinopsin-like protein</fullName>
    </submittedName>
</protein>
<evidence type="ECO:0000256" key="10">
    <source>
        <dbReference type="ARBA" id="ARBA00023157"/>
    </source>
</evidence>
<feature type="transmembrane region" description="Helical" evidence="13">
    <location>
        <begin position="56"/>
        <end position="84"/>
    </location>
</feature>
<dbReference type="EMBL" id="JW870828">
    <property type="protein sequence ID" value="AFP03346.1"/>
    <property type="molecule type" value="mRNA"/>
</dbReference>
<keyword evidence="2 13" id="KW-0600">Photoreceptor protein</keyword>
<evidence type="ECO:0000256" key="1">
    <source>
        <dbReference type="ARBA" id="ARBA00004141"/>
    </source>
</evidence>
<dbReference type="GO" id="GO:0007601">
    <property type="term" value="P:visual perception"/>
    <property type="evidence" value="ECO:0007669"/>
    <property type="project" value="InterPro"/>
</dbReference>
<accession>V9KWA1</accession>
<keyword evidence="4 13" id="KW-0812">Transmembrane</keyword>
<dbReference type="SUPFAM" id="SSF81321">
    <property type="entry name" value="Family A G protein-coupled receptor-like"/>
    <property type="match status" value="1"/>
</dbReference>
<feature type="transmembrane region" description="Helical" evidence="13">
    <location>
        <begin position="181"/>
        <end position="206"/>
    </location>
</feature>
<evidence type="ECO:0000256" key="9">
    <source>
        <dbReference type="ARBA" id="ARBA00023136"/>
    </source>
</evidence>
<dbReference type="GO" id="GO:0009881">
    <property type="term" value="F:photoreceptor activity"/>
    <property type="evidence" value="ECO:0007669"/>
    <property type="project" value="UniProtKB-KW"/>
</dbReference>
<dbReference type="AlphaFoldDB" id="V9KWA1"/>
<dbReference type="PRINTS" id="PR00238">
    <property type="entry name" value="OPSIN"/>
</dbReference>
<evidence type="ECO:0000256" key="12">
    <source>
        <dbReference type="ARBA" id="ARBA00023224"/>
    </source>
</evidence>
<feature type="transmembrane region" description="Helical" evidence="13">
    <location>
        <begin position="20"/>
        <end position="44"/>
    </location>
</feature>
<comment type="subcellular location">
    <subcellularLocation>
        <location evidence="1 13">Membrane</location>
        <topology evidence="1 13">Multi-pass membrane protein</topology>
    </subcellularLocation>
</comment>
<evidence type="ECO:0000256" key="7">
    <source>
        <dbReference type="ARBA" id="ARBA00022991"/>
    </source>
</evidence>
<evidence type="ECO:0000259" key="14">
    <source>
        <dbReference type="PROSITE" id="PS50262"/>
    </source>
</evidence>
<dbReference type="PROSITE" id="PS50262">
    <property type="entry name" value="G_PROTEIN_RECEP_F1_2"/>
    <property type="match status" value="1"/>
</dbReference>
<feature type="transmembrane region" description="Helical" evidence="13">
    <location>
        <begin position="267"/>
        <end position="286"/>
    </location>
</feature>
<keyword evidence="7 13" id="KW-0157">Chromophore</keyword>
<dbReference type="GO" id="GO:0007602">
    <property type="term" value="P:phototransduction"/>
    <property type="evidence" value="ECO:0007669"/>
    <property type="project" value="UniProtKB-KW"/>
</dbReference>
<evidence type="ECO:0000256" key="8">
    <source>
        <dbReference type="ARBA" id="ARBA00023040"/>
    </source>
</evidence>
<dbReference type="PANTHER" id="PTHR24240">
    <property type="entry name" value="OPSIN"/>
    <property type="match status" value="1"/>
</dbReference>
<dbReference type="Pfam" id="PF00001">
    <property type="entry name" value="7tm_1"/>
    <property type="match status" value="1"/>
</dbReference>
<feature type="non-terminal residue" evidence="15">
    <location>
        <position position="1"/>
    </location>
</feature>
<dbReference type="InterPro" id="IPR001760">
    <property type="entry name" value="Opsin"/>
</dbReference>
<keyword evidence="6 13" id="KW-1133">Transmembrane helix</keyword>
<dbReference type="InterPro" id="IPR017452">
    <property type="entry name" value="GPCR_Rhodpsn_7TM"/>
</dbReference>
<keyword evidence="12 13" id="KW-0807">Transducer</keyword>
<evidence type="ECO:0000256" key="11">
    <source>
        <dbReference type="ARBA" id="ARBA00023170"/>
    </source>
</evidence>
<dbReference type="GO" id="GO:0016020">
    <property type="term" value="C:membrane"/>
    <property type="evidence" value="ECO:0007669"/>
    <property type="project" value="UniProtKB-SubCell"/>
</dbReference>
<comment type="similarity">
    <text evidence="13">Belongs to the G-protein coupled receptor 1 family. Opsin subfamily.</text>
</comment>
<evidence type="ECO:0000256" key="2">
    <source>
        <dbReference type="ARBA" id="ARBA00022543"/>
    </source>
</evidence>
<feature type="domain" description="G-protein coupled receptors family 1 profile" evidence="14">
    <location>
        <begin position="35"/>
        <end position="283"/>
    </location>
</feature>
<dbReference type="InterPro" id="IPR050125">
    <property type="entry name" value="GPCR_opsins"/>
</dbReference>
<dbReference type="Gene3D" id="1.20.1070.10">
    <property type="entry name" value="Rhodopsin 7-helix transmembrane proteins"/>
    <property type="match status" value="1"/>
</dbReference>
<keyword evidence="3 13" id="KW-0716">Sensory transduction</keyword>